<dbReference type="Gene3D" id="3.40.1580.10">
    <property type="entry name" value="SMI1/KNR4-like"/>
    <property type="match status" value="1"/>
</dbReference>
<organism evidence="2 3">
    <name type="scientific">Pseudomonas morbosilactucae</name>
    <dbReference type="NCBI Taxonomy" id="2938197"/>
    <lineage>
        <taxon>Bacteria</taxon>
        <taxon>Pseudomonadati</taxon>
        <taxon>Pseudomonadota</taxon>
        <taxon>Gammaproteobacteria</taxon>
        <taxon>Pseudomonadales</taxon>
        <taxon>Pseudomonadaceae</taxon>
        <taxon>Pseudomonas</taxon>
    </lineage>
</organism>
<reference evidence="2 3" key="2">
    <citation type="journal article" date="2023" name="Plant Pathol.">
        <title>Dismantling and reorganizing Pseudomonas marginalis sensu#lato.</title>
        <authorList>
            <person name="Sawada H."/>
            <person name="Fujikawa T."/>
            <person name="Satou M."/>
        </authorList>
    </citation>
    <scope>NUCLEOTIDE SEQUENCE [LARGE SCALE GENOMIC DNA]</scope>
    <source>
        <strain evidence="2 3">MAFF 302030</strain>
    </source>
</reference>
<evidence type="ECO:0000313" key="2">
    <source>
        <dbReference type="EMBL" id="MCK9799802.1"/>
    </source>
</evidence>
<dbReference type="SUPFAM" id="SSF160631">
    <property type="entry name" value="SMI1/KNR4-like"/>
    <property type="match status" value="1"/>
</dbReference>
<dbReference type="EMBL" id="JALQCW010000052">
    <property type="protein sequence ID" value="MCK9799802.1"/>
    <property type="molecule type" value="Genomic_DNA"/>
</dbReference>
<dbReference type="SMART" id="SM00860">
    <property type="entry name" value="SMI1_KNR4"/>
    <property type="match status" value="1"/>
</dbReference>
<reference evidence="2 3" key="1">
    <citation type="journal article" date="2022" name="Int. J. Syst. Evol. Microbiol.">
        <title>Pseudomonas aegrilactucae sp. nov. and Pseudomonas morbosilactucae sp. nov., pathogens causing bacterial rot of lettuce in Japan.</title>
        <authorList>
            <person name="Sawada H."/>
            <person name="Fujikawa T."/>
            <person name="Satou M."/>
        </authorList>
    </citation>
    <scope>NUCLEOTIDE SEQUENCE [LARGE SCALE GENOMIC DNA]</scope>
    <source>
        <strain evidence="2 3">MAFF 302030</strain>
    </source>
</reference>
<name>A0A9X1YZ94_9PSED</name>
<feature type="domain" description="Knr4/Smi1-like" evidence="1">
    <location>
        <begin position="40"/>
        <end position="152"/>
    </location>
</feature>
<dbReference type="Pfam" id="PF09346">
    <property type="entry name" value="SMI1_KNR4"/>
    <property type="match status" value="1"/>
</dbReference>
<dbReference type="Proteomes" id="UP001155059">
    <property type="component" value="Unassembled WGS sequence"/>
</dbReference>
<dbReference type="InterPro" id="IPR037883">
    <property type="entry name" value="Knr4/Smi1-like_sf"/>
</dbReference>
<proteinExistence type="predicted"/>
<sequence length="161" mass="18310">MSRTEMTTAPPPNRFEHFNRLIDSARQEQPIWFALEPDQPPSAGQIEHAQQQLNCLLPEDYLSFISRYGGGYFGLGIVYSLDEASDFNLIQRNQQCAHLRGAHVVFSDNGCGDLYGFPISKGHCLPQVSIYLHDNDSWSPLDDRGFLHFLLGQSIDYREHP</sequence>
<evidence type="ECO:0000313" key="3">
    <source>
        <dbReference type="Proteomes" id="UP001155059"/>
    </source>
</evidence>
<evidence type="ECO:0000259" key="1">
    <source>
        <dbReference type="SMART" id="SM00860"/>
    </source>
</evidence>
<dbReference type="InterPro" id="IPR018958">
    <property type="entry name" value="Knr4/Smi1-like_dom"/>
</dbReference>
<protein>
    <submittedName>
        <fullName evidence="2">SMI1/KNR4 family protein</fullName>
    </submittedName>
</protein>
<gene>
    <name evidence="2" type="ORF">M1B34_19350</name>
</gene>
<accession>A0A9X1YZ94</accession>
<dbReference type="AlphaFoldDB" id="A0A9X1YZ94"/>
<comment type="caution">
    <text evidence="2">The sequence shown here is derived from an EMBL/GenBank/DDBJ whole genome shotgun (WGS) entry which is preliminary data.</text>
</comment>